<dbReference type="InterPro" id="IPR050366">
    <property type="entry name" value="BP-dependent_transpt_permease"/>
</dbReference>
<evidence type="ECO:0000256" key="7">
    <source>
        <dbReference type="RuleBase" id="RU363032"/>
    </source>
</evidence>
<proteinExistence type="inferred from homology"/>
<feature type="transmembrane region" description="Helical" evidence="7">
    <location>
        <begin position="256"/>
        <end position="278"/>
    </location>
</feature>
<comment type="similarity">
    <text evidence="7">Belongs to the binding-protein-dependent transport system permease family.</text>
</comment>
<keyword evidence="3" id="KW-1003">Cell membrane</keyword>
<comment type="subcellular location">
    <subcellularLocation>
        <location evidence="1 7">Cell membrane</location>
        <topology evidence="1 7">Multi-pass membrane protein</topology>
    </subcellularLocation>
</comment>
<dbReference type="GO" id="GO:0005886">
    <property type="term" value="C:plasma membrane"/>
    <property type="evidence" value="ECO:0007669"/>
    <property type="project" value="UniProtKB-SubCell"/>
</dbReference>
<dbReference type="AlphaFoldDB" id="A0A1C2DNW7"/>
<dbReference type="RefSeq" id="WP_024926857.1">
    <property type="nucleotide sequence ID" value="NZ_MDEO01000033.1"/>
</dbReference>
<dbReference type="OrthoDB" id="9812701at2"/>
<dbReference type="CDD" id="cd06261">
    <property type="entry name" value="TM_PBP2"/>
    <property type="match status" value="1"/>
</dbReference>
<name>A0A1C2DNW7_9HYPH</name>
<feature type="domain" description="ABC transmembrane type-1" evidence="8">
    <location>
        <begin position="85"/>
        <end position="274"/>
    </location>
</feature>
<dbReference type="PROSITE" id="PS50928">
    <property type="entry name" value="ABC_TM1"/>
    <property type="match status" value="1"/>
</dbReference>
<sequence>MTLQTEIPRETFGSLVAKAFRHRSFVLGFAITVLVAAMATLSFLWTPYDITRLVISDKMLAPSAAHWFGTDHFGRDILSMIMIGARNSIAVALVAVGIGMGIGVPLGTWAAARGGLVDEALMRLNDLVFAFPALLSAIMITAIFGPGAVNAIIAIGIFNIPVFARVARAGALTIWPREYILAARAAGKGKTLITVEHILPNIATLLLVQGTIQFALGILAEASLSYLGLGAQPPMPSWGRMLFEAQTRMTQAPWMAIFPGMAIVITVLALNLLGDGIADNLDPKSRRRR</sequence>
<keyword evidence="5 7" id="KW-1133">Transmembrane helix</keyword>
<keyword evidence="4 7" id="KW-0812">Transmembrane</keyword>
<feature type="transmembrane region" description="Helical" evidence="7">
    <location>
        <begin position="124"/>
        <end position="143"/>
    </location>
</feature>
<dbReference type="InterPro" id="IPR000515">
    <property type="entry name" value="MetI-like"/>
</dbReference>
<dbReference type="Gene3D" id="1.10.3720.10">
    <property type="entry name" value="MetI-like"/>
    <property type="match status" value="1"/>
</dbReference>
<dbReference type="GO" id="GO:0055085">
    <property type="term" value="P:transmembrane transport"/>
    <property type="evidence" value="ECO:0007669"/>
    <property type="project" value="InterPro"/>
</dbReference>
<evidence type="ECO:0000256" key="3">
    <source>
        <dbReference type="ARBA" id="ARBA00022475"/>
    </source>
</evidence>
<reference evidence="9 10" key="1">
    <citation type="submission" date="2016-08" db="EMBL/GenBank/DDBJ databases">
        <title>Whole genome sequence of Mesorhizobium sp. strain UASWS1009 isolated from industrial sewage.</title>
        <authorList>
            <person name="Crovadore J."/>
            <person name="Calmin G."/>
            <person name="Chablais R."/>
            <person name="Cochard B."/>
            <person name="Lefort F."/>
        </authorList>
    </citation>
    <scope>NUCLEOTIDE SEQUENCE [LARGE SCALE GENOMIC DNA]</scope>
    <source>
        <strain evidence="9 10">UASWS1009</strain>
    </source>
</reference>
<dbReference type="InterPro" id="IPR035906">
    <property type="entry name" value="MetI-like_sf"/>
</dbReference>
<keyword evidence="10" id="KW-1185">Reference proteome</keyword>
<dbReference type="EMBL" id="MDEO01000033">
    <property type="protein sequence ID" value="OCX16305.1"/>
    <property type="molecule type" value="Genomic_DNA"/>
</dbReference>
<evidence type="ECO:0000313" key="10">
    <source>
        <dbReference type="Proteomes" id="UP000094412"/>
    </source>
</evidence>
<keyword evidence="6 7" id="KW-0472">Membrane</keyword>
<dbReference type="Pfam" id="PF00528">
    <property type="entry name" value="BPD_transp_1"/>
    <property type="match status" value="1"/>
</dbReference>
<evidence type="ECO:0000256" key="5">
    <source>
        <dbReference type="ARBA" id="ARBA00022989"/>
    </source>
</evidence>
<feature type="transmembrane region" description="Helical" evidence="7">
    <location>
        <begin position="89"/>
        <end position="112"/>
    </location>
</feature>
<evidence type="ECO:0000259" key="8">
    <source>
        <dbReference type="PROSITE" id="PS50928"/>
    </source>
</evidence>
<feature type="transmembrane region" description="Helical" evidence="7">
    <location>
        <begin position="25"/>
        <end position="45"/>
    </location>
</feature>
<keyword evidence="2 7" id="KW-0813">Transport</keyword>
<evidence type="ECO:0000256" key="2">
    <source>
        <dbReference type="ARBA" id="ARBA00022448"/>
    </source>
</evidence>
<dbReference type="SUPFAM" id="SSF161098">
    <property type="entry name" value="MetI-like"/>
    <property type="match status" value="1"/>
</dbReference>
<comment type="caution">
    <text evidence="9">The sequence shown here is derived from an EMBL/GenBank/DDBJ whole genome shotgun (WGS) entry which is preliminary data.</text>
</comment>
<dbReference type="PANTHER" id="PTHR43386">
    <property type="entry name" value="OLIGOPEPTIDE TRANSPORT SYSTEM PERMEASE PROTEIN APPC"/>
    <property type="match status" value="1"/>
</dbReference>
<protein>
    <submittedName>
        <fullName evidence="9">Peptide ABC transporter permease</fullName>
    </submittedName>
</protein>
<gene>
    <name evidence="9" type="ORF">QV13_15805</name>
</gene>
<evidence type="ECO:0000256" key="4">
    <source>
        <dbReference type="ARBA" id="ARBA00022692"/>
    </source>
</evidence>
<evidence type="ECO:0000256" key="6">
    <source>
        <dbReference type="ARBA" id="ARBA00023136"/>
    </source>
</evidence>
<dbReference type="PANTHER" id="PTHR43386:SF25">
    <property type="entry name" value="PEPTIDE ABC TRANSPORTER PERMEASE PROTEIN"/>
    <property type="match status" value="1"/>
</dbReference>
<evidence type="ECO:0000313" key="9">
    <source>
        <dbReference type="EMBL" id="OCX16305.1"/>
    </source>
</evidence>
<dbReference type="STRING" id="1566387.QV13_15805"/>
<organism evidence="9 10">
    <name type="scientific">Mesorhizobium hungaricum</name>
    <dbReference type="NCBI Taxonomy" id="1566387"/>
    <lineage>
        <taxon>Bacteria</taxon>
        <taxon>Pseudomonadati</taxon>
        <taxon>Pseudomonadota</taxon>
        <taxon>Alphaproteobacteria</taxon>
        <taxon>Hyphomicrobiales</taxon>
        <taxon>Phyllobacteriaceae</taxon>
        <taxon>Mesorhizobium</taxon>
    </lineage>
</organism>
<evidence type="ECO:0000256" key="1">
    <source>
        <dbReference type="ARBA" id="ARBA00004651"/>
    </source>
</evidence>
<accession>A0A1C2DNW7</accession>
<feature type="transmembrane region" description="Helical" evidence="7">
    <location>
        <begin position="198"/>
        <end position="220"/>
    </location>
</feature>
<dbReference type="Proteomes" id="UP000094412">
    <property type="component" value="Unassembled WGS sequence"/>
</dbReference>